<sequence length="308" mass="34732">MTDPSLIDHMTRLKLKLLEKRLENEREIADDSSDIEVITARSYDGQEEALQSALRRRKDLLHKLREQHLLEEIARPHTWEGTRRKKISIEPVAAPMHIYHTLPPPEPPVRFYPPPPPPEPPRIIQQQLPQQPATIIQQLPPQQPLITQIPPPQAYQPPRSGSIKEDMVEMMLMQNAQMHQIIMQNMMLKALPPMAMSQPAGNVPPAASQSHQDANYVNPVVLRAEKVRPTSVHHHHHYTPPGLPAAPPTLQPPIGYPMWSQMMPSNTIGQMGGVPHAVHHVTGPTTTLPAMNMNGWNHSQSAEHTIRP</sequence>
<dbReference type="PANTHER" id="PTHR28604:SF2">
    <property type="entry name" value="RIKEN CDNA 2610028H24 GENE"/>
    <property type="match status" value="1"/>
</dbReference>
<dbReference type="EMBL" id="CATNWA010020110">
    <property type="protein sequence ID" value="CAI9616738.1"/>
    <property type="molecule type" value="Genomic_DNA"/>
</dbReference>
<comment type="caution">
    <text evidence="3">The sequence shown here is derived from an EMBL/GenBank/DDBJ whole genome shotgun (WGS) entry which is preliminary data.</text>
</comment>
<dbReference type="Pfam" id="PF15248">
    <property type="entry name" value="DUF4587"/>
    <property type="match status" value="1"/>
</dbReference>
<name>A0ABN9H4R9_9NEOB</name>
<gene>
    <name evidence="3" type="ORF">SPARVUS_LOCUS15441845</name>
</gene>
<proteinExistence type="predicted"/>
<keyword evidence="4" id="KW-1185">Reference proteome</keyword>
<evidence type="ECO:0000259" key="2">
    <source>
        <dbReference type="Pfam" id="PF15248"/>
    </source>
</evidence>
<feature type="domain" description="DUF4587" evidence="2">
    <location>
        <begin position="159"/>
        <end position="238"/>
    </location>
</feature>
<dbReference type="Proteomes" id="UP001162483">
    <property type="component" value="Unassembled WGS sequence"/>
</dbReference>
<dbReference type="InterPro" id="IPR027904">
    <property type="entry name" value="DUF4587"/>
</dbReference>
<accession>A0ABN9H4R9</accession>
<dbReference type="InterPro" id="IPR038915">
    <property type="entry name" value="PRR29-like"/>
</dbReference>
<evidence type="ECO:0000313" key="4">
    <source>
        <dbReference type="Proteomes" id="UP001162483"/>
    </source>
</evidence>
<evidence type="ECO:0000313" key="3">
    <source>
        <dbReference type="EMBL" id="CAI9616738.1"/>
    </source>
</evidence>
<protein>
    <recommendedName>
        <fullName evidence="2">DUF4587 domain-containing protein</fullName>
    </recommendedName>
</protein>
<evidence type="ECO:0000256" key="1">
    <source>
        <dbReference type="SAM" id="MobiDB-lite"/>
    </source>
</evidence>
<feature type="region of interest" description="Disordered" evidence="1">
    <location>
        <begin position="289"/>
        <end position="308"/>
    </location>
</feature>
<reference evidence="3" key="1">
    <citation type="submission" date="2023-05" db="EMBL/GenBank/DDBJ databases">
        <authorList>
            <person name="Stuckert A."/>
        </authorList>
    </citation>
    <scope>NUCLEOTIDE SEQUENCE</scope>
</reference>
<dbReference type="PANTHER" id="PTHR28604">
    <property type="match status" value="1"/>
</dbReference>
<organism evidence="3 4">
    <name type="scientific">Staurois parvus</name>
    <dbReference type="NCBI Taxonomy" id="386267"/>
    <lineage>
        <taxon>Eukaryota</taxon>
        <taxon>Metazoa</taxon>
        <taxon>Chordata</taxon>
        <taxon>Craniata</taxon>
        <taxon>Vertebrata</taxon>
        <taxon>Euteleostomi</taxon>
        <taxon>Amphibia</taxon>
        <taxon>Batrachia</taxon>
        <taxon>Anura</taxon>
        <taxon>Neobatrachia</taxon>
        <taxon>Ranoidea</taxon>
        <taxon>Ranidae</taxon>
        <taxon>Staurois</taxon>
    </lineage>
</organism>